<protein>
    <recommendedName>
        <fullName evidence="5">Lipoprotein</fullName>
    </recommendedName>
</protein>
<name>A0A0K1QCU8_9BACT</name>
<keyword evidence="4" id="KW-1185">Reference proteome</keyword>
<feature type="signal peptide" evidence="2">
    <location>
        <begin position="1"/>
        <end position="27"/>
    </location>
</feature>
<keyword evidence="2" id="KW-0732">Signal</keyword>
<evidence type="ECO:0000256" key="1">
    <source>
        <dbReference type="SAM" id="MobiDB-lite"/>
    </source>
</evidence>
<dbReference type="PROSITE" id="PS51257">
    <property type="entry name" value="PROKAR_LIPOPROTEIN"/>
    <property type="match status" value="1"/>
</dbReference>
<evidence type="ECO:0000313" key="4">
    <source>
        <dbReference type="Proteomes" id="UP000064967"/>
    </source>
</evidence>
<dbReference type="SUPFAM" id="SSF63829">
    <property type="entry name" value="Calcium-dependent phosphotriesterase"/>
    <property type="match status" value="1"/>
</dbReference>
<evidence type="ECO:0000256" key="2">
    <source>
        <dbReference type="SAM" id="SignalP"/>
    </source>
</evidence>
<feature type="chain" id="PRO_5005467241" description="Lipoprotein" evidence="2">
    <location>
        <begin position="28"/>
        <end position="324"/>
    </location>
</feature>
<sequence length="324" mass="32838">MRGEDPMIRTRSLSVAFFAITSALAAAATVACGSSASDRSFQDGQDPSTSSDGTTPSGNLVGDADPSSNPAKDASADHAAPAIEVVYAHTASTLYKVDGKTNAITTVGPFQDCNDQVIDLAIDKDSNAFVTSFSGLYRLDLATAKCSLVKSGDFPNSLSFVPVGTLDPTNEVLVGYLGATYVRIDTTTGETKSVGGLTGGYTSSGDIVSVIGGGTFLTVKGNSCFDCLVQVDPKTGDLLQNYGTLGHSSVYGLAFWGGNAYGFAESGAVFVIKYKPGAGGTAGSLLVADLAIPGGSTGIAWYGAGSSTAVPVTDEDGGTIPVIK</sequence>
<reference evidence="3 4" key="1">
    <citation type="submission" date="2015-08" db="EMBL/GenBank/DDBJ databases">
        <authorList>
            <person name="Babu N.S."/>
            <person name="Beckwith C.J."/>
            <person name="Beseler K.G."/>
            <person name="Brison A."/>
            <person name="Carone J.V."/>
            <person name="Caskin T.P."/>
            <person name="Diamond M."/>
            <person name="Durham M.E."/>
            <person name="Foxe J.M."/>
            <person name="Go M."/>
            <person name="Henderson B.A."/>
            <person name="Jones I.B."/>
            <person name="McGettigan J.A."/>
            <person name="Micheletti S.J."/>
            <person name="Nasrallah M.E."/>
            <person name="Ortiz D."/>
            <person name="Piller C.R."/>
            <person name="Privatt S.R."/>
            <person name="Schneider S.L."/>
            <person name="Sharp S."/>
            <person name="Smith T.C."/>
            <person name="Stanton J.D."/>
            <person name="Ullery H.E."/>
            <person name="Wilson R.J."/>
            <person name="Serrano M.G."/>
            <person name="Buck G."/>
            <person name="Lee V."/>
            <person name="Wang Y."/>
            <person name="Carvalho R."/>
            <person name="Voegtly L."/>
            <person name="Shi R."/>
            <person name="Duckworth R."/>
            <person name="Johnson A."/>
            <person name="Loviza R."/>
            <person name="Walstead R."/>
            <person name="Shah Z."/>
            <person name="Kiflezghi M."/>
            <person name="Wade K."/>
            <person name="Ball S.L."/>
            <person name="Bradley K.W."/>
            <person name="Asai D.J."/>
            <person name="Bowman C.A."/>
            <person name="Russell D.A."/>
            <person name="Pope W.H."/>
            <person name="Jacobs-Sera D."/>
            <person name="Hendrix R.W."/>
            <person name="Hatfull G.F."/>
        </authorList>
    </citation>
    <scope>NUCLEOTIDE SEQUENCE [LARGE SCALE GENOMIC DNA]</scope>
    <source>
        <strain evidence="3 4">DSM 27648</strain>
    </source>
</reference>
<dbReference type="KEGG" id="llu:AKJ09_10274"/>
<organism evidence="3 4">
    <name type="scientific">Labilithrix luteola</name>
    <dbReference type="NCBI Taxonomy" id="1391654"/>
    <lineage>
        <taxon>Bacteria</taxon>
        <taxon>Pseudomonadati</taxon>
        <taxon>Myxococcota</taxon>
        <taxon>Polyangia</taxon>
        <taxon>Polyangiales</taxon>
        <taxon>Labilitrichaceae</taxon>
        <taxon>Labilithrix</taxon>
    </lineage>
</organism>
<evidence type="ECO:0008006" key="5">
    <source>
        <dbReference type="Google" id="ProtNLM"/>
    </source>
</evidence>
<evidence type="ECO:0000313" key="3">
    <source>
        <dbReference type="EMBL" id="AKV03611.1"/>
    </source>
</evidence>
<feature type="region of interest" description="Disordered" evidence="1">
    <location>
        <begin position="36"/>
        <end position="75"/>
    </location>
</feature>
<gene>
    <name evidence="3" type="ORF">AKJ09_10274</name>
</gene>
<feature type="compositionally biased region" description="Low complexity" evidence="1">
    <location>
        <begin position="36"/>
        <end position="58"/>
    </location>
</feature>
<dbReference type="STRING" id="1391654.AKJ09_10274"/>
<dbReference type="EMBL" id="CP012333">
    <property type="protein sequence ID" value="AKV03611.1"/>
    <property type="molecule type" value="Genomic_DNA"/>
</dbReference>
<dbReference type="Proteomes" id="UP000064967">
    <property type="component" value="Chromosome"/>
</dbReference>
<accession>A0A0K1QCU8</accession>
<dbReference type="Gene3D" id="2.130.10.10">
    <property type="entry name" value="YVTN repeat-like/Quinoprotein amine dehydrogenase"/>
    <property type="match status" value="1"/>
</dbReference>
<dbReference type="InterPro" id="IPR015943">
    <property type="entry name" value="WD40/YVTN_repeat-like_dom_sf"/>
</dbReference>
<proteinExistence type="predicted"/>
<dbReference type="AlphaFoldDB" id="A0A0K1QCU8"/>